<sequence>KNQQMASEKVKLLGYWGSPFALKVHWALKLKGIKYDYQEEDLPNKSPLLLQYNPVHKKIPVLVHNGKPIAESLVILEYIEETWKHNPLLPEDPYERAKARFWAKFVDDKCVPGIFGTFTKVGEEQQKIAKEARENLKILEGELGKKHFFGDTKIGFMDVASAWIICWAQIVEEIMDIKLIDAEEMPSLVSWFQNVLEAAPILKECTPPKDKLLEHNKGFHKMLVASASP</sequence>
<comment type="similarity">
    <text evidence="1">Belongs to the GST superfamily. HSP26 family.</text>
</comment>
<dbReference type="InterPro" id="IPR004045">
    <property type="entry name" value="Glutathione_S-Trfase_N"/>
</dbReference>
<evidence type="ECO:0000313" key="8">
    <source>
        <dbReference type="EMBL" id="KAG5627239.1"/>
    </source>
</evidence>
<dbReference type="Gene3D" id="1.20.1050.10">
    <property type="match status" value="1"/>
</dbReference>
<dbReference type="OrthoDB" id="202840at2759"/>
<dbReference type="FunFam" id="1.20.1050.10:FF:000012">
    <property type="entry name" value="Tau class glutathione S-transferase"/>
    <property type="match status" value="1"/>
</dbReference>
<dbReference type="CDD" id="cd03185">
    <property type="entry name" value="GST_C_Tau"/>
    <property type="match status" value="1"/>
</dbReference>
<protein>
    <recommendedName>
        <fullName evidence="5">Probable glutathione S-transferase</fullName>
        <ecNumber evidence="2">2.5.1.18</ecNumber>
    </recommendedName>
</protein>
<evidence type="ECO:0000256" key="1">
    <source>
        <dbReference type="ARBA" id="ARBA00009929"/>
    </source>
</evidence>
<dbReference type="SFLD" id="SFLDG01152">
    <property type="entry name" value="Main.3:_Omega-_and_Tau-like"/>
    <property type="match status" value="1"/>
</dbReference>
<organism evidence="8 9">
    <name type="scientific">Solanum commersonii</name>
    <name type="common">Commerson's wild potato</name>
    <name type="synonym">Commerson's nightshade</name>
    <dbReference type="NCBI Taxonomy" id="4109"/>
    <lineage>
        <taxon>Eukaryota</taxon>
        <taxon>Viridiplantae</taxon>
        <taxon>Streptophyta</taxon>
        <taxon>Embryophyta</taxon>
        <taxon>Tracheophyta</taxon>
        <taxon>Spermatophyta</taxon>
        <taxon>Magnoliopsida</taxon>
        <taxon>eudicotyledons</taxon>
        <taxon>Gunneridae</taxon>
        <taxon>Pentapetalae</taxon>
        <taxon>asterids</taxon>
        <taxon>lamiids</taxon>
        <taxon>Solanales</taxon>
        <taxon>Solanaceae</taxon>
        <taxon>Solanoideae</taxon>
        <taxon>Solaneae</taxon>
        <taxon>Solanum</taxon>
    </lineage>
</organism>
<feature type="non-terminal residue" evidence="8">
    <location>
        <position position="1"/>
    </location>
</feature>
<dbReference type="InterPro" id="IPR010987">
    <property type="entry name" value="Glutathione-S-Trfase_C-like"/>
</dbReference>
<keyword evidence="9" id="KW-1185">Reference proteome</keyword>
<reference evidence="8 9" key="1">
    <citation type="submission" date="2020-09" db="EMBL/GenBank/DDBJ databases">
        <title>De no assembly of potato wild relative species, Solanum commersonii.</title>
        <authorList>
            <person name="Cho K."/>
        </authorList>
    </citation>
    <scope>NUCLEOTIDE SEQUENCE [LARGE SCALE GENOMIC DNA]</scope>
    <source>
        <strain evidence="8">LZ3.2</strain>
        <tissue evidence="8">Leaf</tissue>
    </source>
</reference>
<evidence type="ECO:0000259" key="7">
    <source>
        <dbReference type="PROSITE" id="PS50405"/>
    </source>
</evidence>
<dbReference type="AlphaFoldDB" id="A0A9J6ASW4"/>
<dbReference type="InterPro" id="IPR045073">
    <property type="entry name" value="Omega/Tau-like"/>
</dbReference>
<accession>A0A9J6ASW4</accession>
<dbReference type="SUPFAM" id="SSF52833">
    <property type="entry name" value="Thioredoxin-like"/>
    <property type="match status" value="1"/>
</dbReference>
<evidence type="ECO:0000256" key="2">
    <source>
        <dbReference type="ARBA" id="ARBA00012452"/>
    </source>
</evidence>
<dbReference type="SFLD" id="SFLDG00358">
    <property type="entry name" value="Main_(cytGST)"/>
    <property type="match status" value="1"/>
</dbReference>
<gene>
    <name evidence="8" type="ORF">H5410_012457</name>
</gene>
<dbReference type="InterPro" id="IPR045074">
    <property type="entry name" value="GST_C_Tau"/>
</dbReference>
<dbReference type="FunFam" id="3.40.30.10:FF:000014">
    <property type="entry name" value="Tau class glutathione S-transferase"/>
    <property type="match status" value="1"/>
</dbReference>
<dbReference type="Pfam" id="PF02798">
    <property type="entry name" value="GST_N"/>
    <property type="match status" value="1"/>
</dbReference>
<dbReference type="InterPro" id="IPR040079">
    <property type="entry name" value="Glutathione_S-Trfase"/>
</dbReference>
<comment type="catalytic activity">
    <reaction evidence="4">
        <text>RX + glutathione = an S-substituted glutathione + a halide anion + H(+)</text>
        <dbReference type="Rhea" id="RHEA:16437"/>
        <dbReference type="ChEBI" id="CHEBI:15378"/>
        <dbReference type="ChEBI" id="CHEBI:16042"/>
        <dbReference type="ChEBI" id="CHEBI:17792"/>
        <dbReference type="ChEBI" id="CHEBI:57925"/>
        <dbReference type="ChEBI" id="CHEBI:90779"/>
        <dbReference type="EC" id="2.5.1.18"/>
    </reaction>
</comment>
<dbReference type="PROSITE" id="PS50404">
    <property type="entry name" value="GST_NTER"/>
    <property type="match status" value="1"/>
</dbReference>
<comment type="caution">
    <text evidence="8">The sequence shown here is derived from an EMBL/GenBank/DDBJ whole genome shotgun (WGS) entry which is preliminary data.</text>
</comment>
<dbReference type="GO" id="GO:0004364">
    <property type="term" value="F:glutathione transferase activity"/>
    <property type="evidence" value="ECO:0007669"/>
    <property type="project" value="UniProtKB-EC"/>
</dbReference>
<dbReference type="PANTHER" id="PTHR11260">
    <property type="entry name" value="GLUTATHIONE S-TRANSFERASE, GST, SUPERFAMILY, GST DOMAIN CONTAINING"/>
    <property type="match status" value="1"/>
</dbReference>
<dbReference type="SFLD" id="SFLDS00019">
    <property type="entry name" value="Glutathione_Transferase_(cytos"/>
    <property type="match status" value="1"/>
</dbReference>
<evidence type="ECO:0000256" key="4">
    <source>
        <dbReference type="ARBA" id="ARBA00047960"/>
    </source>
</evidence>
<evidence type="ECO:0000256" key="3">
    <source>
        <dbReference type="ARBA" id="ARBA00022679"/>
    </source>
</evidence>
<dbReference type="PANTHER" id="PTHR11260:SF695">
    <property type="entry name" value="GLUTATHIONE TRANSFERASE"/>
    <property type="match status" value="1"/>
</dbReference>
<dbReference type="InterPro" id="IPR036249">
    <property type="entry name" value="Thioredoxin-like_sf"/>
</dbReference>
<feature type="domain" description="GST N-terminal" evidence="6">
    <location>
        <begin position="8"/>
        <end position="87"/>
    </location>
</feature>
<dbReference type="PROSITE" id="PS50405">
    <property type="entry name" value="GST_CTER"/>
    <property type="match status" value="1"/>
</dbReference>
<dbReference type="GO" id="GO:0006749">
    <property type="term" value="P:glutathione metabolic process"/>
    <property type="evidence" value="ECO:0007669"/>
    <property type="project" value="InterPro"/>
</dbReference>
<proteinExistence type="inferred from homology"/>
<name>A0A9J6ASW4_SOLCO</name>
<feature type="domain" description="GST C-terminal" evidence="7">
    <location>
        <begin position="92"/>
        <end position="219"/>
    </location>
</feature>
<dbReference type="InterPro" id="IPR004046">
    <property type="entry name" value="GST_C"/>
</dbReference>
<dbReference type="CDD" id="cd03058">
    <property type="entry name" value="GST_N_Tau"/>
    <property type="match status" value="1"/>
</dbReference>
<dbReference type="GO" id="GO:0005737">
    <property type="term" value="C:cytoplasm"/>
    <property type="evidence" value="ECO:0007669"/>
    <property type="project" value="TreeGrafter"/>
</dbReference>
<evidence type="ECO:0000313" key="9">
    <source>
        <dbReference type="Proteomes" id="UP000824120"/>
    </source>
</evidence>
<dbReference type="Gene3D" id="3.40.30.10">
    <property type="entry name" value="Glutaredoxin"/>
    <property type="match status" value="1"/>
</dbReference>
<dbReference type="SUPFAM" id="SSF47616">
    <property type="entry name" value="GST C-terminal domain-like"/>
    <property type="match status" value="1"/>
</dbReference>
<dbReference type="InterPro" id="IPR036282">
    <property type="entry name" value="Glutathione-S-Trfase_C_sf"/>
</dbReference>
<dbReference type="EMBL" id="JACXVP010000002">
    <property type="protein sequence ID" value="KAG5627239.1"/>
    <property type="molecule type" value="Genomic_DNA"/>
</dbReference>
<dbReference type="EC" id="2.5.1.18" evidence="2"/>
<evidence type="ECO:0000256" key="5">
    <source>
        <dbReference type="ARBA" id="ARBA00071370"/>
    </source>
</evidence>
<keyword evidence="3" id="KW-0808">Transferase</keyword>
<dbReference type="Proteomes" id="UP000824120">
    <property type="component" value="Chromosome 2"/>
</dbReference>
<evidence type="ECO:0000259" key="6">
    <source>
        <dbReference type="PROSITE" id="PS50404"/>
    </source>
</evidence>
<dbReference type="Pfam" id="PF00043">
    <property type="entry name" value="GST_C"/>
    <property type="match status" value="1"/>
</dbReference>